<keyword evidence="6" id="KW-1185">Reference proteome</keyword>
<dbReference type="GO" id="GO:0005634">
    <property type="term" value="C:nucleus"/>
    <property type="evidence" value="ECO:0007669"/>
    <property type="project" value="UniProtKB-SubCell"/>
</dbReference>
<keyword evidence="3" id="KW-0539">Nucleus</keyword>
<dbReference type="Gene3D" id="2.130.10.10">
    <property type="entry name" value="YVTN repeat-like/Quinoprotein amine dehydrogenase"/>
    <property type="match status" value="2"/>
</dbReference>
<sequence>MARKSGRVRASKAVYTEDPFAAAGISDEEFDDKPSKKTRRLKEESPSDDEFVGGDDDEDEDVDDEEMEDAAASEEDKDAEEEEREGEGLEGSLAGGMEMDVDVPVLTTKKKATASSARPRARLPDGKPEMDPNETHYRGGLDHNSNTSKEMLYRFAFGSDDRDLIAAIYQRDRWSGGADSCFPRRVTLEALEQGPNYKYGPTFGQIPENCQEERTAGWDWYYDREIGIKFRAKQKLAKLKKTDLKHYLAKLPTKPHTVLMGPTDRRTQIDLDYHEPYDYGKAWEDPSQWEDNEKPRKTAREGWLMSFGQKIQCLAWAPNQEEDTQYLAVVAPITGGQKKSYNSSDGEHRTAFDPTPAYPCAIQIWEFKGREASTTTNSLNMESKPQRRLVICTKWGDIRSIAWCPIPRDKRPEDNQEENETIGLLAGIWGDGKVRVLDVKLRRGSPREEYVQVTSPVFEARPSSTVCSCVTWLSPSDIAVGCSDGHVAIWSILPVSSPEPQPYFYNLIHSTWILSITSAYPTNPHLLCTISMDGETRLWSMVDPDRETSSTVRMRVAASHVKYSPVLQAVISVDENDFARMMPIRRFFASTAIARLPSSVTSLAPCSSWHPCMLTGGTGGEVTATNPLRKLLYTKEQQYQQRWFTHEWVAGDSTDSPGISRFFDGYKAESQVLAKNRADEIRGITKMSTTTIYEEGTHVTALDWNPNRRCAAWASAAMGCGLLRVEDLAI</sequence>
<evidence type="ECO:0000256" key="3">
    <source>
        <dbReference type="ARBA" id="ARBA00023242"/>
    </source>
</evidence>
<dbReference type="Proteomes" id="UP000191285">
    <property type="component" value="Unassembled WGS sequence"/>
</dbReference>
<evidence type="ECO:0000256" key="4">
    <source>
        <dbReference type="SAM" id="MobiDB-lite"/>
    </source>
</evidence>
<organism evidence="5 6">
    <name type="scientific">Penicillium steckii</name>
    <dbReference type="NCBI Taxonomy" id="303698"/>
    <lineage>
        <taxon>Eukaryota</taxon>
        <taxon>Fungi</taxon>
        <taxon>Dikarya</taxon>
        <taxon>Ascomycota</taxon>
        <taxon>Pezizomycotina</taxon>
        <taxon>Eurotiomycetes</taxon>
        <taxon>Eurotiomycetidae</taxon>
        <taxon>Eurotiales</taxon>
        <taxon>Aspergillaceae</taxon>
        <taxon>Penicillium</taxon>
    </lineage>
</organism>
<feature type="region of interest" description="Disordered" evidence="4">
    <location>
        <begin position="1"/>
        <end position="143"/>
    </location>
</feature>
<accession>A0A1V6TQN2</accession>
<protein>
    <submittedName>
        <fullName evidence="5">Uncharacterized protein</fullName>
    </submittedName>
</protein>
<dbReference type="OrthoDB" id="4703at2759"/>
<proteinExistence type="predicted"/>
<comment type="caution">
    <text evidence="5">The sequence shown here is derived from an EMBL/GenBank/DDBJ whole genome shotgun (WGS) entry which is preliminary data.</text>
</comment>
<dbReference type="PANTHER" id="PTHR15052">
    <property type="entry name" value="RNA POLYMERASE III TRANSCRIPTION INITIATION FACTOR COMPLEX SUBUNIT"/>
    <property type="match status" value="1"/>
</dbReference>
<dbReference type="AlphaFoldDB" id="A0A1V6TQN2"/>
<dbReference type="SUPFAM" id="SSF50978">
    <property type="entry name" value="WD40 repeat-like"/>
    <property type="match status" value="1"/>
</dbReference>
<dbReference type="PANTHER" id="PTHR15052:SF2">
    <property type="entry name" value="GENERAL TRANSCRIPTION FACTOR 3C POLYPEPTIDE 2"/>
    <property type="match status" value="1"/>
</dbReference>
<dbReference type="GO" id="GO:0000127">
    <property type="term" value="C:transcription factor TFIIIC complex"/>
    <property type="evidence" value="ECO:0007669"/>
    <property type="project" value="TreeGrafter"/>
</dbReference>
<dbReference type="InterPro" id="IPR052416">
    <property type="entry name" value="GTF3C_component"/>
</dbReference>
<feature type="compositionally biased region" description="Basic and acidic residues" evidence="4">
    <location>
        <begin position="122"/>
        <end position="141"/>
    </location>
</feature>
<keyword evidence="2" id="KW-0804">Transcription</keyword>
<evidence type="ECO:0000256" key="1">
    <source>
        <dbReference type="ARBA" id="ARBA00004123"/>
    </source>
</evidence>
<dbReference type="EMBL" id="MLKD01000003">
    <property type="protein sequence ID" value="OQE28692.1"/>
    <property type="molecule type" value="Genomic_DNA"/>
</dbReference>
<dbReference type="InterPro" id="IPR036322">
    <property type="entry name" value="WD40_repeat_dom_sf"/>
</dbReference>
<gene>
    <name evidence="5" type="ORF">PENSTE_c003G09984</name>
</gene>
<evidence type="ECO:0000313" key="6">
    <source>
        <dbReference type="Proteomes" id="UP000191285"/>
    </source>
</evidence>
<reference evidence="6" key="1">
    <citation type="journal article" date="2017" name="Nat. Microbiol.">
        <title>Global analysis of biosynthetic gene clusters reveals vast potential of secondary metabolite production in Penicillium species.</title>
        <authorList>
            <person name="Nielsen J.C."/>
            <person name="Grijseels S."/>
            <person name="Prigent S."/>
            <person name="Ji B."/>
            <person name="Dainat J."/>
            <person name="Nielsen K.F."/>
            <person name="Frisvad J.C."/>
            <person name="Workman M."/>
            <person name="Nielsen J."/>
        </authorList>
    </citation>
    <scope>NUCLEOTIDE SEQUENCE [LARGE SCALE GENOMIC DNA]</scope>
    <source>
        <strain evidence="6">IBT 24891</strain>
    </source>
</reference>
<comment type="subcellular location">
    <subcellularLocation>
        <location evidence="1">Nucleus</location>
    </subcellularLocation>
</comment>
<dbReference type="STRING" id="303698.A0A1V6TQN2"/>
<name>A0A1V6TQN2_9EURO</name>
<evidence type="ECO:0000313" key="5">
    <source>
        <dbReference type="EMBL" id="OQE28692.1"/>
    </source>
</evidence>
<evidence type="ECO:0000256" key="2">
    <source>
        <dbReference type="ARBA" id="ARBA00023163"/>
    </source>
</evidence>
<feature type="compositionally biased region" description="Basic residues" evidence="4">
    <location>
        <begin position="1"/>
        <end position="10"/>
    </location>
</feature>
<dbReference type="GO" id="GO:0006383">
    <property type="term" value="P:transcription by RNA polymerase III"/>
    <property type="evidence" value="ECO:0007669"/>
    <property type="project" value="TreeGrafter"/>
</dbReference>
<feature type="compositionally biased region" description="Acidic residues" evidence="4">
    <location>
        <begin position="46"/>
        <end position="85"/>
    </location>
</feature>
<dbReference type="InterPro" id="IPR015943">
    <property type="entry name" value="WD40/YVTN_repeat-like_dom_sf"/>
</dbReference>